<name>A0A427XIM5_9TREE</name>
<evidence type="ECO:0000313" key="2">
    <source>
        <dbReference type="EMBL" id="RSH78741.1"/>
    </source>
</evidence>
<dbReference type="AlphaFoldDB" id="A0A427XIM5"/>
<dbReference type="GeneID" id="39586183"/>
<keyword evidence="3" id="KW-1185">Reference proteome</keyword>
<proteinExistence type="predicted"/>
<protein>
    <submittedName>
        <fullName evidence="2">Uncharacterized protein</fullName>
    </submittedName>
</protein>
<comment type="caution">
    <text evidence="2">The sequence shown here is derived from an EMBL/GenBank/DDBJ whole genome shotgun (WGS) entry which is preliminary data.</text>
</comment>
<accession>A0A427XIM5</accession>
<dbReference type="RefSeq" id="XP_028473888.1">
    <property type="nucleotide sequence ID" value="XM_028617425.1"/>
</dbReference>
<evidence type="ECO:0000313" key="3">
    <source>
        <dbReference type="Proteomes" id="UP000279236"/>
    </source>
</evidence>
<organism evidence="2 3">
    <name type="scientific">Apiotrichum porosum</name>
    <dbReference type="NCBI Taxonomy" id="105984"/>
    <lineage>
        <taxon>Eukaryota</taxon>
        <taxon>Fungi</taxon>
        <taxon>Dikarya</taxon>
        <taxon>Basidiomycota</taxon>
        <taxon>Agaricomycotina</taxon>
        <taxon>Tremellomycetes</taxon>
        <taxon>Trichosporonales</taxon>
        <taxon>Trichosporonaceae</taxon>
        <taxon>Apiotrichum</taxon>
    </lineage>
</organism>
<sequence length="386" mass="43362">MPPVVGGHKRSRKDKPQASPQQAHEPRVTINHTAFPYIISDVITFSSRQALLNLRQTSKMMRTRVDAILSHHLRFEFVDPTRPTAAQLPAYYRGPRTQNYEGDEEITGKLVVTLPDGSPLPAYTLCNNYQPGPATLIQRAVRKRFEASLAHTRVVDILDCSEVPFARALSDVPVARFIPDDHGRHSAICPVKARKCVAFTSVIGKRNSTYWIGSLPPLLPRTVERYVINLEVNPDTYCANSLTHTFDMSTFLDSLRNLPELVIIFSTTDRQVPTHPGHRPAAVPPPLGLLRSFSLRRTEFPHIKITFVGALALNPKCFGFLDDMGEDTLQVKLQARMDEEAVAHHARPYVARKVKSLPLPGPITFMTLNEYRETLTPEDFAVEMVQ</sequence>
<reference evidence="2 3" key="1">
    <citation type="submission" date="2018-11" db="EMBL/GenBank/DDBJ databases">
        <title>Genome sequence of Apiotrichum porosum DSM 27194.</title>
        <authorList>
            <person name="Aliyu H."/>
            <person name="Gorte O."/>
            <person name="Ochsenreither K."/>
        </authorList>
    </citation>
    <scope>NUCLEOTIDE SEQUENCE [LARGE SCALE GENOMIC DNA]</scope>
    <source>
        <strain evidence="2 3">DSM 27194</strain>
    </source>
</reference>
<gene>
    <name evidence="2" type="ORF">EHS24_001640</name>
</gene>
<evidence type="ECO:0000256" key="1">
    <source>
        <dbReference type="SAM" id="MobiDB-lite"/>
    </source>
</evidence>
<dbReference type="EMBL" id="RSCE01000011">
    <property type="protein sequence ID" value="RSH78741.1"/>
    <property type="molecule type" value="Genomic_DNA"/>
</dbReference>
<dbReference type="Proteomes" id="UP000279236">
    <property type="component" value="Unassembled WGS sequence"/>
</dbReference>
<feature type="region of interest" description="Disordered" evidence="1">
    <location>
        <begin position="1"/>
        <end position="27"/>
    </location>
</feature>